<dbReference type="InterPro" id="IPR051052">
    <property type="entry name" value="Diverse_substrate_MTase"/>
</dbReference>
<organism evidence="5 6">
    <name type="scientific">Trebonia kvetii</name>
    <dbReference type="NCBI Taxonomy" id="2480626"/>
    <lineage>
        <taxon>Bacteria</taxon>
        <taxon>Bacillati</taxon>
        <taxon>Actinomycetota</taxon>
        <taxon>Actinomycetes</taxon>
        <taxon>Streptosporangiales</taxon>
        <taxon>Treboniaceae</taxon>
        <taxon>Trebonia</taxon>
    </lineage>
</organism>
<evidence type="ECO:0000259" key="4">
    <source>
        <dbReference type="Pfam" id="PF08241"/>
    </source>
</evidence>
<keyword evidence="6" id="KW-1185">Reference proteome</keyword>
<dbReference type="OrthoDB" id="9797252at2"/>
<dbReference type="EMBL" id="RPFW01000003">
    <property type="protein sequence ID" value="TVZ04184.1"/>
    <property type="molecule type" value="Genomic_DNA"/>
</dbReference>
<comment type="similarity">
    <text evidence="1">Belongs to the methyltransferase superfamily.</text>
</comment>
<dbReference type="AlphaFoldDB" id="A0A6P2BYN3"/>
<dbReference type="GO" id="GO:0032259">
    <property type="term" value="P:methylation"/>
    <property type="evidence" value="ECO:0007669"/>
    <property type="project" value="UniProtKB-KW"/>
</dbReference>
<reference evidence="5 6" key="1">
    <citation type="submission" date="2018-11" db="EMBL/GenBank/DDBJ databases">
        <title>Trebonia kvetii gen.nov., sp.nov., a novel acidophilic actinobacterium, and proposal of the new actinobacterial family Treboniaceae fam. nov.</title>
        <authorList>
            <person name="Rapoport D."/>
            <person name="Sagova-Mareckova M."/>
            <person name="Sedlacek I."/>
            <person name="Provaznik J."/>
            <person name="Kralova S."/>
            <person name="Pavlinic D."/>
            <person name="Benes V."/>
            <person name="Kopecky J."/>
        </authorList>
    </citation>
    <scope>NUCLEOTIDE SEQUENCE [LARGE SCALE GENOMIC DNA]</scope>
    <source>
        <strain evidence="5 6">15Tr583</strain>
    </source>
</reference>
<gene>
    <name evidence="5" type="ORF">EAS64_17465</name>
</gene>
<name>A0A6P2BYN3_9ACTN</name>
<keyword evidence="2 5" id="KW-0489">Methyltransferase</keyword>
<comment type="caution">
    <text evidence="5">The sequence shown here is derived from an EMBL/GenBank/DDBJ whole genome shotgun (WGS) entry which is preliminary data.</text>
</comment>
<dbReference type="RefSeq" id="WP_145854053.1">
    <property type="nucleotide sequence ID" value="NZ_RPFW01000003.1"/>
</dbReference>
<dbReference type="CDD" id="cd02440">
    <property type="entry name" value="AdoMet_MTases"/>
    <property type="match status" value="1"/>
</dbReference>
<evidence type="ECO:0000313" key="6">
    <source>
        <dbReference type="Proteomes" id="UP000460272"/>
    </source>
</evidence>
<dbReference type="Proteomes" id="UP000460272">
    <property type="component" value="Unassembled WGS sequence"/>
</dbReference>
<feature type="domain" description="Methyltransferase type 11" evidence="4">
    <location>
        <begin position="42"/>
        <end position="130"/>
    </location>
</feature>
<evidence type="ECO:0000256" key="1">
    <source>
        <dbReference type="ARBA" id="ARBA00008361"/>
    </source>
</evidence>
<evidence type="ECO:0000256" key="2">
    <source>
        <dbReference type="ARBA" id="ARBA00022603"/>
    </source>
</evidence>
<evidence type="ECO:0000256" key="3">
    <source>
        <dbReference type="ARBA" id="ARBA00022679"/>
    </source>
</evidence>
<keyword evidence="3 5" id="KW-0808">Transferase</keyword>
<dbReference type="Gene3D" id="3.40.50.150">
    <property type="entry name" value="Vaccinia Virus protein VP39"/>
    <property type="match status" value="1"/>
</dbReference>
<dbReference type="PANTHER" id="PTHR44942">
    <property type="entry name" value="METHYLTRANSF_11 DOMAIN-CONTAINING PROTEIN"/>
    <property type="match status" value="1"/>
</dbReference>
<dbReference type="PANTHER" id="PTHR44942:SF4">
    <property type="entry name" value="METHYLTRANSFERASE TYPE 11 DOMAIN-CONTAINING PROTEIN"/>
    <property type="match status" value="1"/>
</dbReference>
<accession>A0A6P2BYN3</accession>
<dbReference type="GO" id="GO:0008757">
    <property type="term" value="F:S-adenosylmethionine-dependent methyltransferase activity"/>
    <property type="evidence" value="ECO:0007669"/>
    <property type="project" value="InterPro"/>
</dbReference>
<proteinExistence type="inferred from homology"/>
<evidence type="ECO:0000313" key="5">
    <source>
        <dbReference type="EMBL" id="TVZ04184.1"/>
    </source>
</evidence>
<dbReference type="InterPro" id="IPR029063">
    <property type="entry name" value="SAM-dependent_MTases_sf"/>
</dbReference>
<protein>
    <submittedName>
        <fullName evidence="5">Class I SAM-dependent methyltransferase</fullName>
    </submittedName>
</protein>
<dbReference type="Pfam" id="PF08241">
    <property type="entry name" value="Methyltransf_11"/>
    <property type="match status" value="1"/>
</dbReference>
<dbReference type="SUPFAM" id="SSF53335">
    <property type="entry name" value="S-adenosyl-L-methionine-dependent methyltransferases"/>
    <property type="match status" value="1"/>
</dbReference>
<dbReference type="InterPro" id="IPR013216">
    <property type="entry name" value="Methyltransf_11"/>
</dbReference>
<sequence>MAINDEIATSFGSVAESYDRVRPAPPASAMDWLVPAGCDVAVDLAAGTGLFTRALLGRAGRVIAVEPDARMREVLARRSPEVDVRAGYGEAMPLADGTADALFVSTAWHWLDPRRAVPEIARVLRPGGRLGVIWTSRDRTDDWVAELDLLRLEGVYKPAEADTAPRTADEVRARLDRHHTVTLPEGSRFGAGEAASFRFRRTMPLAAVLEWLATNSAFITASAADRAAALARCRDVLAGRAVAGTRQDGVAEGEPVLDMPMRSWCWRAGRH</sequence>